<dbReference type="InterPro" id="IPR000182">
    <property type="entry name" value="GNAT_dom"/>
</dbReference>
<dbReference type="InterPro" id="IPR050276">
    <property type="entry name" value="MshD_Acetyltransferase"/>
</dbReference>
<accession>A0A9W6W8J7</accession>
<dbReference type="Gene3D" id="3.40.630.30">
    <property type="match status" value="1"/>
</dbReference>
<sequence>MSSLELVHLTGASPEADLADWHALRVATHAVDALDEAPPWRKSDEGGLDNPWPGGWARHYLVRRDGAPVAHLRLSGSTQANTTVGNFEGAVHPAHRRRGIGTELLAEVERIFRAEGMKKTMTWANTSLDHGTARDESGARFLAALGFREVGEETRRAIDLPSLDADAVAARHADALAKAGSDYEVVRFTEPAPEEFLPDLAVMNGRLSQDVAGYIEDWEPTPYDTGKLIAYQDASAARGWRRPHVAVRHKPSGHLVAWSFVAINSEDGAQAEQAVTVVLPEHRGHRLGALVKYELYRYATEIEPNLRRIDTWNAAENEHMIAINEQMGFFPVESFHEYQREL</sequence>
<protein>
    <recommendedName>
        <fullName evidence="1">N-acetyltransferase domain-containing protein</fullName>
    </recommendedName>
</protein>
<dbReference type="CDD" id="cd04301">
    <property type="entry name" value="NAT_SF"/>
    <property type="match status" value="1"/>
</dbReference>
<dbReference type="Proteomes" id="UP001165079">
    <property type="component" value="Unassembled WGS sequence"/>
</dbReference>
<comment type="caution">
    <text evidence="2">The sequence shown here is derived from an EMBL/GenBank/DDBJ whole genome shotgun (WGS) entry which is preliminary data.</text>
</comment>
<organism evidence="2 3">
    <name type="scientific">Actinorhabdospora filicis</name>
    <dbReference type="NCBI Taxonomy" id="1785913"/>
    <lineage>
        <taxon>Bacteria</taxon>
        <taxon>Bacillati</taxon>
        <taxon>Actinomycetota</taxon>
        <taxon>Actinomycetes</taxon>
        <taxon>Micromonosporales</taxon>
        <taxon>Micromonosporaceae</taxon>
        <taxon>Actinorhabdospora</taxon>
    </lineage>
</organism>
<name>A0A9W6W8J7_9ACTN</name>
<dbReference type="AlphaFoldDB" id="A0A9W6W8J7"/>
<evidence type="ECO:0000259" key="1">
    <source>
        <dbReference type="PROSITE" id="PS51186"/>
    </source>
</evidence>
<dbReference type="PROSITE" id="PS51186">
    <property type="entry name" value="GNAT"/>
    <property type="match status" value="1"/>
</dbReference>
<keyword evidence="3" id="KW-1185">Reference proteome</keyword>
<dbReference type="EMBL" id="BSTX01000001">
    <property type="protein sequence ID" value="GLZ77048.1"/>
    <property type="molecule type" value="Genomic_DNA"/>
</dbReference>
<dbReference type="GO" id="GO:0016747">
    <property type="term" value="F:acyltransferase activity, transferring groups other than amino-acyl groups"/>
    <property type="evidence" value="ECO:0007669"/>
    <property type="project" value="InterPro"/>
</dbReference>
<evidence type="ECO:0000313" key="3">
    <source>
        <dbReference type="Proteomes" id="UP001165079"/>
    </source>
</evidence>
<reference evidence="2" key="1">
    <citation type="submission" date="2023-03" db="EMBL/GenBank/DDBJ databases">
        <title>Actinorhabdospora filicis NBRC 111898.</title>
        <authorList>
            <person name="Ichikawa N."/>
            <person name="Sato H."/>
            <person name="Tonouchi N."/>
        </authorList>
    </citation>
    <scope>NUCLEOTIDE SEQUENCE</scope>
    <source>
        <strain evidence="2">NBRC 111898</strain>
    </source>
</reference>
<feature type="domain" description="N-acetyltransferase" evidence="1">
    <location>
        <begin position="7"/>
        <end position="166"/>
    </location>
</feature>
<dbReference type="InterPro" id="IPR016181">
    <property type="entry name" value="Acyl_CoA_acyltransferase"/>
</dbReference>
<proteinExistence type="predicted"/>
<gene>
    <name evidence="2" type="ORF">Afil01_18550</name>
</gene>
<dbReference type="PANTHER" id="PTHR43617">
    <property type="entry name" value="L-AMINO ACID N-ACETYLTRANSFERASE"/>
    <property type="match status" value="1"/>
</dbReference>
<dbReference type="Pfam" id="PF00583">
    <property type="entry name" value="Acetyltransf_1"/>
    <property type="match status" value="1"/>
</dbReference>
<dbReference type="RefSeq" id="WP_285662184.1">
    <property type="nucleotide sequence ID" value="NZ_BSTX01000001.1"/>
</dbReference>
<evidence type="ECO:0000313" key="2">
    <source>
        <dbReference type="EMBL" id="GLZ77048.1"/>
    </source>
</evidence>
<dbReference type="SUPFAM" id="SSF55729">
    <property type="entry name" value="Acyl-CoA N-acyltransferases (Nat)"/>
    <property type="match status" value="2"/>
</dbReference>
<dbReference type="PANTHER" id="PTHR43617:SF38">
    <property type="entry name" value="N-ACETYLTRANSFERASE DOMAIN-CONTAINING PROTEIN"/>
    <property type="match status" value="1"/>
</dbReference>